<evidence type="ECO:0000256" key="3">
    <source>
        <dbReference type="ARBA" id="ARBA00012363"/>
    </source>
</evidence>
<comment type="function">
    <text evidence="10">Involved in the gluconeogenesis. Catalyzes the conversion of oxaloacetate (OAA) to phosphoenolpyruvate (PEP) through direct phosphoryl transfer between the nucleoside triphosphate and OAA.</text>
</comment>
<keyword evidence="4 10" id="KW-0312">Gluconeogenesis</keyword>
<keyword evidence="6 10" id="KW-0210">Decarboxylase</keyword>
<evidence type="ECO:0000256" key="5">
    <source>
        <dbReference type="ARBA" id="ARBA00022741"/>
    </source>
</evidence>
<evidence type="ECO:0000256" key="10">
    <source>
        <dbReference type="HAMAP-Rule" id="MF_00453"/>
    </source>
</evidence>
<dbReference type="OrthoDB" id="9806325at2"/>
<gene>
    <name evidence="10" type="primary">pckA</name>
    <name evidence="11" type="ORF">C8D86_12013</name>
</gene>
<evidence type="ECO:0000256" key="7">
    <source>
        <dbReference type="ARBA" id="ARBA00022840"/>
    </source>
</evidence>
<feature type="binding site" evidence="10">
    <location>
        <position position="212"/>
    </location>
    <ligand>
        <name>Mn(2+)</name>
        <dbReference type="ChEBI" id="CHEBI:29035"/>
    </ligand>
</feature>
<dbReference type="Proteomes" id="UP000254720">
    <property type="component" value="Unassembled WGS sequence"/>
</dbReference>
<comment type="cofactor">
    <cofactor evidence="10">
        <name>Mn(2+)</name>
        <dbReference type="ChEBI" id="CHEBI:29035"/>
    </cofactor>
    <text evidence="10">Binds 1 Mn(2+) ion per subunit.</text>
</comment>
<name>A0A370GHB4_9COXI</name>
<feature type="binding site" evidence="10">
    <location>
        <position position="193"/>
    </location>
    <ligand>
        <name>ATP</name>
        <dbReference type="ChEBI" id="CHEBI:30616"/>
    </ligand>
</feature>
<accession>A0A370GHB4</accession>
<keyword evidence="11" id="KW-0808">Transferase</keyword>
<comment type="similarity">
    <text evidence="2 10">Belongs to the phosphoenolpyruvate carboxykinase (ATP) family.</text>
</comment>
<dbReference type="GO" id="GO:0004612">
    <property type="term" value="F:phosphoenolpyruvate carboxykinase (ATP) activity"/>
    <property type="evidence" value="ECO:0007669"/>
    <property type="project" value="UniProtKB-UniRule"/>
</dbReference>
<evidence type="ECO:0000256" key="6">
    <source>
        <dbReference type="ARBA" id="ARBA00022793"/>
    </source>
</evidence>
<evidence type="ECO:0000256" key="9">
    <source>
        <dbReference type="ARBA" id="ARBA00047371"/>
    </source>
</evidence>
<evidence type="ECO:0000256" key="1">
    <source>
        <dbReference type="ARBA" id="ARBA00004742"/>
    </source>
</evidence>
<dbReference type="NCBIfam" id="NF006821">
    <property type="entry name" value="PRK09344.1-3"/>
    <property type="match status" value="1"/>
</dbReference>
<dbReference type="Gene3D" id="2.170.8.10">
    <property type="entry name" value="Phosphoenolpyruvate Carboxykinase, domain 2"/>
    <property type="match status" value="1"/>
</dbReference>
<feature type="binding site" evidence="10">
    <location>
        <position position="51"/>
    </location>
    <ligand>
        <name>substrate</name>
    </ligand>
</feature>
<dbReference type="SUPFAM" id="SSF68923">
    <property type="entry name" value="PEP carboxykinase N-terminal domain"/>
    <property type="match status" value="1"/>
</dbReference>
<dbReference type="NCBIfam" id="TIGR00224">
    <property type="entry name" value="pckA"/>
    <property type="match status" value="1"/>
</dbReference>
<dbReference type="UniPathway" id="UPA00138"/>
<dbReference type="AlphaFoldDB" id="A0A370GHB4"/>
<evidence type="ECO:0000313" key="12">
    <source>
        <dbReference type="Proteomes" id="UP000254720"/>
    </source>
</evidence>
<keyword evidence="11" id="KW-0418">Kinase</keyword>
<dbReference type="Gene3D" id="3.90.228.20">
    <property type="match status" value="1"/>
</dbReference>
<feature type="binding site" evidence="10">
    <location>
        <position position="212"/>
    </location>
    <ligand>
        <name>ATP</name>
        <dbReference type="ChEBI" id="CHEBI:30616"/>
    </ligand>
</feature>
<dbReference type="InterPro" id="IPR001272">
    <property type="entry name" value="PEP_carboxykinase_ATP"/>
</dbReference>
<organism evidence="11 12">
    <name type="scientific">Aquicella lusitana</name>
    <dbReference type="NCBI Taxonomy" id="254246"/>
    <lineage>
        <taxon>Bacteria</taxon>
        <taxon>Pseudomonadati</taxon>
        <taxon>Pseudomonadota</taxon>
        <taxon>Gammaproteobacteria</taxon>
        <taxon>Legionellales</taxon>
        <taxon>Coxiellaceae</taxon>
        <taxon>Aquicella</taxon>
    </lineage>
</organism>
<feature type="binding site" evidence="10">
    <location>
        <position position="314"/>
    </location>
    <ligand>
        <name>substrate</name>
    </ligand>
</feature>
<proteinExistence type="inferred from homology"/>
<dbReference type="Pfam" id="PF01293">
    <property type="entry name" value="PEPCK_ATP"/>
    <property type="match status" value="1"/>
</dbReference>
<sequence>MVESNEVVTMNTKAHINLSAEELVEIALARGEGELASNQALVVKTGARTGRSPKDRFIVRDEITENQVDWNTINQPISPEKFNALWQKAQDYLDTRDAHFISFLKVGAHEELGVPVKVITELAWHNLFARVLFIRPEKPATTVVPNQWTILSVPGFKTDPARDGVNGDAAVILNFSQRRILICGTHYAGEMKKAMFSVLNFILPEHNILPMHCAANAGENGDTALFFGLSGTGKTTLSADPERFLIGDDEHGWGNDGVFNFEGGCYAKCIDLSEEREPLIWNAIRYGSVIENVVLDPVTKNPDYGDASLTQNTRAAYPREFIPQRVENNRGRQPNAVLFLTCDLYGVLPPVARLTPEQAAYYFLSGYTALVGSTEVGQGSGIKPTFSTCFGAPFFPRPPRVYAELLMKRLQNFDTQVYLVNTGWSGGAHGEGGKRFSIPTTRAVVTAIVNGKLKDAEYEKLPGFNFDIPKAVDGVESKLLNPRKTWNDTAAHDKYARILIEQFIENFKRFNVSEAIRNAGPSLD</sequence>
<dbReference type="Gene3D" id="3.40.449.10">
    <property type="entry name" value="Phosphoenolpyruvate Carboxykinase, domain 1"/>
    <property type="match status" value="1"/>
</dbReference>
<dbReference type="PROSITE" id="PS00532">
    <property type="entry name" value="PEPCK_ATP"/>
    <property type="match status" value="1"/>
</dbReference>
<dbReference type="EMBL" id="QQAX01000020">
    <property type="protein sequence ID" value="RDI41313.1"/>
    <property type="molecule type" value="Genomic_DNA"/>
</dbReference>
<dbReference type="SUPFAM" id="SSF53795">
    <property type="entry name" value="PEP carboxykinase-like"/>
    <property type="match status" value="1"/>
</dbReference>
<keyword evidence="10" id="KW-0963">Cytoplasm</keyword>
<comment type="subcellular location">
    <subcellularLocation>
        <location evidence="10">Cytoplasm</location>
    </subcellularLocation>
</comment>
<dbReference type="InterPro" id="IPR013035">
    <property type="entry name" value="PEP_carboxykinase_C"/>
</dbReference>
<dbReference type="PIRSF" id="PIRSF006294">
    <property type="entry name" value="PEP_crbxkin"/>
    <property type="match status" value="1"/>
</dbReference>
<dbReference type="CDD" id="cd00484">
    <property type="entry name" value="PEPCK_ATP"/>
    <property type="match status" value="1"/>
</dbReference>
<dbReference type="GO" id="GO:0005524">
    <property type="term" value="F:ATP binding"/>
    <property type="evidence" value="ECO:0007669"/>
    <property type="project" value="UniProtKB-UniRule"/>
</dbReference>
<keyword evidence="5 10" id="KW-0547">Nucleotide-binding</keyword>
<feature type="binding site" evidence="10">
    <location>
        <position position="441"/>
    </location>
    <ligand>
        <name>ATP</name>
        <dbReference type="ChEBI" id="CHEBI:30616"/>
    </ligand>
</feature>
<dbReference type="PANTHER" id="PTHR30031">
    <property type="entry name" value="PHOSPHOENOLPYRUVATE CARBOXYKINASE ATP"/>
    <property type="match status" value="1"/>
</dbReference>
<keyword evidence="10" id="KW-0464">Manganese</keyword>
<dbReference type="GO" id="GO:0016301">
    <property type="term" value="F:kinase activity"/>
    <property type="evidence" value="ECO:0007669"/>
    <property type="project" value="UniProtKB-KW"/>
</dbReference>
<dbReference type="InterPro" id="IPR008210">
    <property type="entry name" value="PEP_carboxykinase_N"/>
</dbReference>
<feature type="binding site" evidence="10">
    <location>
        <position position="314"/>
    </location>
    <ligand>
        <name>ATP</name>
        <dbReference type="ChEBI" id="CHEBI:30616"/>
    </ligand>
</feature>
<keyword evidence="11" id="KW-0670">Pyruvate</keyword>
<feature type="binding site" evidence="10">
    <location>
        <position position="277"/>
    </location>
    <ligand>
        <name>ATP</name>
        <dbReference type="ChEBI" id="CHEBI:30616"/>
    </ligand>
</feature>
<protein>
    <recommendedName>
        <fullName evidence="3 10">Phosphoenolpyruvate carboxykinase (ATP)</fullName>
        <shortName evidence="10">PCK</shortName>
        <shortName evidence="10">PEP carboxykinase</shortName>
        <shortName evidence="10">PEPCK</shortName>
        <ecNumber evidence="3 10">4.1.1.49</ecNumber>
    </recommendedName>
</protein>
<feature type="binding site" evidence="10">
    <location>
        <begin position="228"/>
        <end position="236"/>
    </location>
    <ligand>
        <name>ATP</name>
        <dbReference type="ChEBI" id="CHEBI:30616"/>
    </ligand>
</feature>
<dbReference type="GO" id="GO:0046872">
    <property type="term" value="F:metal ion binding"/>
    <property type="evidence" value="ECO:0007669"/>
    <property type="project" value="UniProtKB-KW"/>
</dbReference>
<evidence type="ECO:0000256" key="2">
    <source>
        <dbReference type="ARBA" id="ARBA00006052"/>
    </source>
</evidence>
<dbReference type="GO" id="GO:0006094">
    <property type="term" value="P:gluconeogenesis"/>
    <property type="evidence" value="ECO:0007669"/>
    <property type="project" value="UniProtKB-UniRule"/>
</dbReference>
<dbReference type="EC" id="4.1.1.49" evidence="3 10"/>
<comment type="subunit">
    <text evidence="10">Monomer.</text>
</comment>
<dbReference type="NCBIfam" id="NF006820">
    <property type="entry name" value="PRK09344.1-2"/>
    <property type="match status" value="1"/>
</dbReference>
<feature type="binding site" evidence="10">
    <location>
        <position position="193"/>
    </location>
    <ligand>
        <name>substrate</name>
    </ligand>
</feature>
<evidence type="ECO:0000256" key="8">
    <source>
        <dbReference type="ARBA" id="ARBA00023239"/>
    </source>
</evidence>
<dbReference type="NCBIfam" id="NF006823">
    <property type="entry name" value="PRK09344.1-5"/>
    <property type="match status" value="1"/>
</dbReference>
<comment type="catalytic activity">
    <reaction evidence="9 10">
        <text>oxaloacetate + ATP = phosphoenolpyruvate + ADP + CO2</text>
        <dbReference type="Rhea" id="RHEA:18617"/>
        <dbReference type="ChEBI" id="CHEBI:16452"/>
        <dbReference type="ChEBI" id="CHEBI:16526"/>
        <dbReference type="ChEBI" id="CHEBI:30616"/>
        <dbReference type="ChEBI" id="CHEBI:58702"/>
        <dbReference type="ChEBI" id="CHEBI:456216"/>
        <dbReference type="EC" id="4.1.1.49"/>
    </reaction>
</comment>
<keyword evidence="10" id="KW-0479">Metal-binding</keyword>
<comment type="caution">
    <text evidence="10">Lacks conserved residue(s) required for the propagation of feature annotation.</text>
</comment>
<feature type="binding site" evidence="10">
    <location>
        <position position="249"/>
    </location>
    <ligand>
        <name>Mn(2+)</name>
        <dbReference type="ChEBI" id="CHEBI:29035"/>
    </ligand>
</feature>
<dbReference type="InterPro" id="IPR015994">
    <property type="entry name" value="PEPCK_ATP_CS"/>
</dbReference>
<dbReference type="HAMAP" id="MF_00453">
    <property type="entry name" value="PEPCK_ATP"/>
    <property type="match status" value="1"/>
</dbReference>
<keyword evidence="7 10" id="KW-0067">ATP-binding</keyword>
<evidence type="ECO:0000313" key="11">
    <source>
        <dbReference type="EMBL" id="RDI41313.1"/>
    </source>
</evidence>
<dbReference type="PANTHER" id="PTHR30031:SF0">
    <property type="entry name" value="PHOSPHOENOLPYRUVATE CARBOXYKINASE (ATP)"/>
    <property type="match status" value="1"/>
</dbReference>
<comment type="pathway">
    <text evidence="1 10">Carbohydrate biosynthesis; gluconeogenesis.</text>
</comment>
<evidence type="ECO:0000256" key="4">
    <source>
        <dbReference type="ARBA" id="ARBA00022432"/>
    </source>
</evidence>
<reference evidence="11 12" key="1">
    <citation type="submission" date="2018-07" db="EMBL/GenBank/DDBJ databases">
        <title>Genomic Encyclopedia of Type Strains, Phase IV (KMG-IV): sequencing the most valuable type-strain genomes for metagenomic binning, comparative biology and taxonomic classification.</title>
        <authorList>
            <person name="Goeker M."/>
        </authorList>
    </citation>
    <scope>NUCLEOTIDE SEQUENCE [LARGE SCALE GENOMIC DNA]</scope>
    <source>
        <strain evidence="11 12">DSM 16500</strain>
    </source>
</reference>
<dbReference type="GO" id="GO:0005829">
    <property type="term" value="C:cytosol"/>
    <property type="evidence" value="ECO:0007669"/>
    <property type="project" value="TreeGrafter"/>
</dbReference>
<dbReference type="RefSeq" id="WP_114834947.1">
    <property type="nucleotide sequence ID" value="NZ_LR699114.1"/>
</dbReference>
<keyword evidence="8 10" id="KW-0456">Lyase</keyword>
<keyword evidence="12" id="KW-1185">Reference proteome</keyword>
<comment type="caution">
    <text evidence="11">The sequence shown here is derived from an EMBL/GenBank/DDBJ whole genome shotgun (WGS) entry which is preliminary data.</text>
</comment>
<feature type="binding site" evidence="10">
    <location>
        <position position="187"/>
    </location>
    <ligand>
        <name>substrate</name>
    </ligand>
</feature>
<feature type="binding site" evidence="10">
    <location>
        <position position="193"/>
    </location>
    <ligand>
        <name>Mn(2+)</name>
        <dbReference type="ChEBI" id="CHEBI:29035"/>
    </ligand>
</feature>